<dbReference type="AlphaFoldDB" id="A0A9J5XBC5"/>
<keyword evidence="2" id="KW-1185">Reference proteome</keyword>
<evidence type="ECO:0000313" key="2">
    <source>
        <dbReference type="Proteomes" id="UP000824120"/>
    </source>
</evidence>
<organism evidence="1 2">
    <name type="scientific">Solanum commersonii</name>
    <name type="common">Commerson's wild potato</name>
    <name type="synonym">Commerson's nightshade</name>
    <dbReference type="NCBI Taxonomy" id="4109"/>
    <lineage>
        <taxon>Eukaryota</taxon>
        <taxon>Viridiplantae</taxon>
        <taxon>Streptophyta</taxon>
        <taxon>Embryophyta</taxon>
        <taxon>Tracheophyta</taxon>
        <taxon>Spermatophyta</taxon>
        <taxon>Magnoliopsida</taxon>
        <taxon>eudicotyledons</taxon>
        <taxon>Gunneridae</taxon>
        <taxon>Pentapetalae</taxon>
        <taxon>asterids</taxon>
        <taxon>lamiids</taxon>
        <taxon>Solanales</taxon>
        <taxon>Solanaceae</taxon>
        <taxon>Solanoideae</taxon>
        <taxon>Solaneae</taxon>
        <taxon>Solanum</taxon>
    </lineage>
</organism>
<dbReference type="Proteomes" id="UP000824120">
    <property type="component" value="Chromosome 9"/>
</dbReference>
<accession>A0A9J5XBC5</accession>
<dbReference type="EMBL" id="JACXVP010000009">
    <property type="protein sequence ID" value="KAG5584508.1"/>
    <property type="molecule type" value="Genomic_DNA"/>
</dbReference>
<comment type="caution">
    <text evidence="1">The sequence shown here is derived from an EMBL/GenBank/DDBJ whole genome shotgun (WGS) entry which is preliminary data.</text>
</comment>
<proteinExistence type="predicted"/>
<protein>
    <submittedName>
        <fullName evidence="1">Uncharacterized protein</fullName>
    </submittedName>
</protein>
<name>A0A9J5XBC5_SOLCO</name>
<gene>
    <name evidence="1" type="ORF">H5410_044942</name>
</gene>
<reference evidence="1 2" key="1">
    <citation type="submission" date="2020-09" db="EMBL/GenBank/DDBJ databases">
        <title>De no assembly of potato wild relative species, Solanum commersonii.</title>
        <authorList>
            <person name="Cho K."/>
        </authorList>
    </citation>
    <scope>NUCLEOTIDE SEQUENCE [LARGE SCALE GENOMIC DNA]</scope>
    <source>
        <strain evidence="1">LZ3.2</strain>
        <tissue evidence="1">Leaf</tissue>
    </source>
</reference>
<sequence>MSDWPQIISDRHKFFALREDKEVGSYTMGQLFKVKSPAQMPHNPLGPGDILARQFQTMPE</sequence>
<evidence type="ECO:0000313" key="1">
    <source>
        <dbReference type="EMBL" id="KAG5584508.1"/>
    </source>
</evidence>